<dbReference type="STRING" id="1618578.UV74_C0013G0180"/>
<name>A0A0G1GDW3_9BACT</name>
<keyword evidence="11 13" id="KW-0030">Aminoacyl-tRNA synthetase</keyword>
<keyword evidence="7 13" id="KW-0547">Nucleotide-binding</keyword>
<comment type="subcellular location">
    <subcellularLocation>
        <location evidence="1 13">Cytoplasm</location>
    </subcellularLocation>
</comment>
<dbReference type="CDD" id="cd00496">
    <property type="entry name" value="PheRS_alpha_core"/>
    <property type="match status" value="1"/>
</dbReference>
<dbReference type="GO" id="GO:0004826">
    <property type="term" value="F:phenylalanine-tRNA ligase activity"/>
    <property type="evidence" value="ECO:0007669"/>
    <property type="project" value="UniProtKB-UniRule"/>
</dbReference>
<dbReference type="AlphaFoldDB" id="A0A0G1GDW3"/>
<dbReference type="InterPro" id="IPR022911">
    <property type="entry name" value="Phe_tRNA_ligase_alpha1_bac"/>
</dbReference>
<protein>
    <recommendedName>
        <fullName evidence="13">Phenylalanine--tRNA ligase alpha subunit</fullName>
        <ecNumber evidence="13">6.1.1.20</ecNumber>
    </recommendedName>
    <alternativeName>
        <fullName evidence="13">Phenylalanyl-tRNA synthetase alpha subunit</fullName>
        <shortName evidence="13">PheRS</shortName>
    </alternativeName>
</protein>
<dbReference type="HAMAP" id="MF_00281">
    <property type="entry name" value="Phe_tRNA_synth_alpha1"/>
    <property type="match status" value="1"/>
</dbReference>
<dbReference type="NCBIfam" id="TIGR00468">
    <property type="entry name" value="pheS"/>
    <property type="match status" value="1"/>
</dbReference>
<dbReference type="InterPro" id="IPR004188">
    <property type="entry name" value="Phe-tRNA_ligase_II_N"/>
</dbReference>
<dbReference type="InterPro" id="IPR010978">
    <property type="entry name" value="tRNA-bd_arm"/>
</dbReference>
<evidence type="ECO:0000256" key="10">
    <source>
        <dbReference type="ARBA" id="ARBA00022917"/>
    </source>
</evidence>
<organism evidence="15 16">
    <name type="scientific">Candidatus Woesebacteria bacterium GW2011_GWB1_43_14</name>
    <dbReference type="NCBI Taxonomy" id="1618578"/>
    <lineage>
        <taxon>Bacteria</taxon>
        <taxon>Candidatus Woeseibacteriota</taxon>
    </lineage>
</organism>
<dbReference type="PATRIC" id="fig|1618578.3.peg.527"/>
<comment type="similarity">
    <text evidence="2 13">Belongs to the class-II aminoacyl-tRNA synthetase family. Phe-tRNA synthetase alpha subunit type 1 subfamily.</text>
</comment>
<dbReference type="EMBL" id="LCFQ01000013">
    <property type="protein sequence ID" value="KKS97058.1"/>
    <property type="molecule type" value="Genomic_DNA"/>
</dbReference>
<dbReference type="GO" id="GO:0000049">
    <property type="term" value="F:tRNA binding"/>
    <property type="evidence" value="ECO:0007669"/>
    <property type="project" value="InterPro"/>
</dbReference>
<dbReference type="EC" id="6.1.1.20" evidence="13"/>
<dbReference type="GO" id="GO:0000287">
    <property type="term" value="F:magnesium ion binding"/>
    <property type="evidence" value="ECO:0007669"/>
    <property type="project" value="UniProtKB-UniRule"/>
</dbReference>
<evidence type="ECO:0000256" key="1">
    <source>
        <dbReference type="ARBA" id="ARBA00004496"/>
    </source>
</evidence>
<dbReference type="PANTHER" id="PTHR11538">
    <property type="entry name" value="PHENYLALANYL-TRNA SYNTHETASE"/>
    <property type="match status" value="1"/>
</dbReference>
<evidence type="ECO:0000256" key="5">
    <source>
        <dbReference type="ARBA" id="ARBA00022598"/>
    </source>
</evidence>
<evidence type="ECO:0000256" key="2">
    <source>
        <dbReference type="ARBA" id="ARBA00010207"/>
    </source>
</evidence>
<proteinExistence type="inferred from homology"/>
<dbReference type="Pfam" id="PF01409">
    <property type="entry name" value="tRNA-synt_2d"/>
    <property type="match status" value="1"/>
</dbReference>
<dbReference type="SUPFAM" id="SSF55681">
    <property type="entry name" value="Class II aaRS and biotin synthetases"/>
    <property type="match status" value="1"/>
</dbReference>
<gene>
    <name evidence="13" type="primary">pheS</name>
    <name evidence="15" type="ORF">UV74_C0013G0180</name>
</gene>
<keyword evidence="4 13" id="KW-0963">Cytoplasm</keyword>
<keyword evidence="5 13" id="KW-0436">Ligase</keyword>
<dbReference type="GO" id="GO:0005524">
    <property type="term" value="F:ATP binding"/>
    <property type="evidence" value="ECO:0007669"/>
    <property type="project" value="UniProtKB-UniRule"/>
</dbReference>
<comment type="subunit">
    <text evidence="3 13">Tetramer of two alpha and two beta subunits.</text>
</comment>
<comment type="catalytic activity">
    <reaction evidence="12 13">
        <text>tRNA(Phe) + L-phenylalanine + ATP = L-phenylalanyl-tRNA(Phe) + AMP + diphosphate + H(+)</text>
        <dbReference type="Rhea" id="RHEA:19413"/>
        <dbReference type="Rhea" id="RHEA-COMP:9668"/>
        <dbReference type="Rhea" id="RHEA-COMP:9699"/>
        <dbReference type="ChEBI" id="CHEBI:15378"/>
        <dbReference type="ChEBI" id="CHEBI:30616"/>
        <dbReference type="ChEBI" id="CHEBI:33019"/>
        <dbReference type="ChEBI" id="CHEBI:58095"/>
        <dbReference type="ChEBI" id="CHEBI:78442"/>
        <dbReference type="ChEBI" id="CHEBI:78531"/>
        <dbReference type="ChEBI" id="CHEBI:456215"/>
        <dbReference type="EC" id="6.1.1.20"/>
    </reaction>
</comment>
<evidence type="ECO:0000313" key="15">
    <source>
        <dbReference type="EMBL" id="KKS97058.1"/>
    </source>
</evidence>
<feature type="binding site" evidence="13">
    <location>
        <position position="259"/>
    </location>
    <ligand>
        <name>Mg(2+)</name>
        <dbReference type="ChEBI" id="CHEBI:18420"/>
        <note>shared with beta subunit</note>
    </ligand>
</feature>
<dbReference type="Gene3D" id="3.30.930.10">
    <property type="entry name" value="Bira Bifunctional Protein, Domain 2"/>
    <property type="match status" value="1"/>
</dbReference>
<sequence>MPYLNIQKTLVTLRNEFTAQIVDAKDLPELEELRIAYLGRNGKLTLLIREISNLPPEMKKKLGILINETKSTLNNLIISKKNELKKKGDWFDYSIPGIRAERGHLHLITQAIEEISSIFSQIGFTRVRYPEVEWDWFAFEGLNFGKDHPARDDWETFWLKSPDHPKFGPMLLTPHTSNGQIREMVRTKKPPIRMINIAKCYRRQSDASHTPVFHQFEGLVIDKNISVSNLKGTLDYFVRQYFGSKRVTRLRPHHFPFTEPSFEVDIVCDICMGKGCRLCKDGWLELAGAGMTHPNVLRAGGIDPDKHTAFAFGTGVERVLMMRSGLKIPDLRILYSSNLEYLKQF</sequence>
<dbReference type="InterPro" id="IPR002319">
    <property type="entry name" value="Phenylalanyl-tRNA_Synthase"/>
</dbReference>
<reference evidence="15 16" key="1">
    <citation type="journal article" date="2015" name="Nature">
        <title>rRNA introns, odd ribosomes, and small enigmatic genomes across a large radiation of phyla.</title>
        <authorList>
            <person name="Brown C.T."/>
            <person name="Hug L.A."/>
            <person name="Thomas B.C."/>
            <person name="Sharon I."/>
            <person name="Castelle C.J."/>
            <person name="Singh A."/>
            <person name="Wilkins M.J."/>
            <person name="Williams K.H."/>
            <person name="Banfield J.F."/>
        </authorList>
    </citation>
    <scope>NUCLEOTIDE SEQUENCE [LARGE SCALE GENOMIC DNA]</scope>
</reference>
<dbReference type="InterPro" id="IPR006195">
    <property type="entry name" value="aa-tRNA-synth_II"/>
</dbReference>
<dbReference type="SUPFAM" id="SSF46589">
    <property type="entry name" value="tRNA-binding arm"/>
    <property type="match status" value="1"/>
</dbReference>
<evidence type="ECO:0000313" key="16">
    <source>
        <dbReference type="Proteomes" id="UP000034090"/>
    </source>
</evidence>
<keyword evidence="8 13" id="KW-0067">ATP-binding</keyword>
<accession>A0A0G1GDW3</accession>
<keyword evidence="6 13" id="KW-0479">Metal-binding</keyword>
<evidence type="ECO:0000256" key="3">
    <source>
        <dbReference type="ARBA" id="ARBA00011209"/>
    </source>
</evidence>
<comment type="caution">
    <text evidence="15">The sequence shown here is derived from an EMBL/GenBank/DDBJ whole genome shotgun (WGS) entry which is preliminary data.</text>
</comment>
<evidence type="ECO:0000256" key="12">
    <source>
        <dbReference type="ARBA" id="ARBA00049255"/>
    </source>
</evidence>
<evidence type="ECO:0000256" key="6">
    <source>
        <dbReference type="ARBA" id="ARBA00022723"/>
    </source>
</evidence>
<dbReference type="PANTHER" id="PTHR11538:SF41">
    <property type="entry name" value="PHENYLALANINE--TRNA LIGASE, MITOCHONDRIAL"/>
    <property type="match status" value="1"/>
</dbReference>
<dbReference type="Proteomes" id="UP000034090">
    <property type="component" value="Unassembled WGS sequence"/>
</dbReference>
<evidence type="ECO:0000256" key="9">
    <source>
        <dbReference type="ARBA" id="ARBA00022842"/>
    </source>
</evidence>
<dbReference type="PROSITE" id="PS50862">
    <property type="entry name" value="AA_TRNA_LIGASE_II"/>
    <property type="match status" value="1"/>
</dbReference>
<dbReference type="InterPro" id="IPR045864">
    <property type="entry name" value="aa-tRNA-synth_II/BPL/LPL"/>
</dbReference>
<comment type="cofactor">
    <cofactor evidence="13">
        <name>Mg(2+)</name>
        <dbReference type="ChEBI" id="CHEBI:18420"/>
    </cofactor>
    <text evidence="13">Binds 2 magnesium ions per tetramer.</text>
</comment>
<keyword evidence="9 13" id="KW-0460">Magnesium</keyword>
<dbReference type="GO" id="GO:0006432">
    <property type="term" value="P:phenylalanyl-tRNA aminoacylation"/>
    <property type="evidence" value="ECO:0007669"/>
    <property type="project" value="UniProtKB-UniRule"/>
</dbReference>
<evidence type="ECO:0000256" key="7">
    <source>
        <dbReference type="ARBA" id="ARBA00022741"/>
    </source>
</evidence>
<evidence type="ECO:0000259" key="14">
    <source>
        <dbReference type="PROSITE" id="PS50862"/>
    </source>
</evidence>
<evidence type="ECO:0000256" key="8">
    <source>
        <dbReference type="ARBA" id="ARBA00022840"/>
    </source>
</evidence>
<keyword evidence="10 13" id="KW-0648">Protein biosynthesis</keyword>
<evidence type="ECO:0000256" key="13">
    <source>
        <dbReference type="HAMAP-Rule" id="MF_00281"/>
    </source>
</evidence>
<dbReference type="Pfam" id="PF02912">
    <property type="entry name" value="Phe_tRNA-synt_N"/>
    <property type="match status" value="1"/>
</dbReference>
<feature type="domain" description="Aminoacyl-transfer RNA synthetases class-II family profile" evidence="14">
    <location>
        <begin position="115"/>
        <end position="322"/>
    </location>
</feature>
<evidence type="ECO:0000256" key="11">
    <source>
        <dbReference type="ARBA" id="ARBA00023146"/>
    </source>
</evidence>
<dbReference type="GO" id="GO:0005737">
    <property type="term" value="C:cytoplasm"/>
    <property type="evidence" value="ECO:0007669"/>
    <property type="project" value="UniProtKB-SubCell"/>
</dbReference>
<dbReference type="InterPro" id="IPR004529">
    <property type="entry name" value="Phe-tRNA-synth_IIc_asu"/>
</dbReference>
<evidence type="ECO:0000256" key="4">
    <source>
        <dbReference type="ARBA" id="ARBA00022490"/>
    </source>
</evidence>